<dbReference type="AlphaFoldDB" id="A0A2N8KXB3"/>
<keyword evidence="1" id="KW-0472">Membrane</keyword>
<accession>A0A2N8KXB3</accession>
<dbReference type="Pfam" id="PF16872">
    <property type="entry name" value="putAbiC"/>
    <property type="match status" value="1"/>
</dbReference>
<dbReference type="InterPro" id="IPR031709">
    <property type="entry name" value="PutAbiC"/>
</dbReference>
<comment type="caution">
    <text evidence="2">The sequence shown here is derived from an EMBL/GenBank/DDBJ whole genome shotgun (WGS) entry which is preliminary data.</text>
</comment>
<evidence type="ECO:0000313" key="2">
    <source>
        <dbReference type="EMBL" id="PND38090.1"/>
    </source>
</evidence>
<keyword evidence="1" id="KW-0812">Transmembrane</keyword>
<reference evidence="2 3" key="1">
    <citation type="submission" date="2018-01" db="EMBL/GenBank/DDBJ databases">
        <title>Draft genome sequence of Paucibacter aquatile CR182 isolated from freshwater of the Nakdong River.</title>
        <authorList>
            <person name="Choi A."/>
            <person name="Chung E.J."/>
        </authorList>
    </citation>
    <scope>NUCLEOTIDE SEQUENCE [LARGE SCALE GENOMIC DNA]</scope>
    <source>
        <strain evidence="2 3">CR182</strain>
    </source>
</reference>
<protein>
    <submittedName>
        <fullName evidence="2">Uncharacterized protein</fullName>
    </submittedName>
</protein>
<keyword evidence="3" id="KW-1185">Reference proteome</keyword>
<dbReference type="Proteomes" id="UP000235916">
    <property type="component" value="Unassembled WGS sequence"/>
</dbReference>
<proteinExistence type="predicted"/>
<organism evidence="2 3">
    <name type="scientific">Kinneretia aquatilis</name>
    <dbReference type="NCBI Taxonomy" id="2070761"/>
    <lineage>
        <taxon>Bacteria</taxon>
        <taxon>Pseudomonadati</taxon>
        <taxon>Pseudomonadota</taxon>
        <taxon>Betaproteobacteria</taxon>
        <taxon>Burkholderiales</taxon>
        <taxon>Sphaerotilaceae</taxon>
        <taxon>Roseateles</taxon>
    </lineage>
</organism>
<gene>
    <name evidence="2" type="ORF">C1O66_11555</name>
</gene>
<sequence length="345" mass="38514">MDSSLSKSYTLKESVVITLIISIGLVAVFSADVSIGILVIFFSGCVSLNVARRTHDPILAGVGGLIFTLAVWLGWARWGAKIIQIAVVEVEGEALGQLGQLGDLFGGINALFASFAFIGVAVAAYFQYRTMRLVEEDSKLQREELKLQRQERTRQAFEPLFFLLLERVAPPADLFDSFGGSASAPTLIRKSVAAQRLGKMVTIQGVSRDEHVKALSQRYREFYIDNEAILGPHFRKLYHLFKFIHRSELGDEQKRDYATIARAALDKDDLMHLVVNTYTDEGKYFIPLIEYYGLLKHAGGSKECKQLAELNGIRECAFEGARARSAFWEQNPQIKSEIEGLLKSI</sequence>
<dbReference type="EMBL" id="POSP01000003">
    <property type="protein sequence ID" value="PND38090.1"/>
    <property type="molecule type" value="Genomic_DNA"/>
</dbReference>
<evidence type="ECO:0000313" key="3">
    <source>
        <dbReference type="Proteomes" id="UP000235916"/>
    </source>
</evidence>
<feature type="transmembrane region" description="Helical" evidence="1">
    <location>
        <begin position="58"/>
        <end position="75"/>
    </location>
</feature>
<dbReference type="RefSeq" id="WP_102768010.1">
    <property type="nucleotide sequence ID" value="NZ_POSP01000003.1"/>
</dbReference>
<feature type="transmembrane region" description="Helical" evidence="1">
    <location>
        <begin position="15"/>
        <end position="46"/>
    </location>
</feature>
<feature type="transmembrane region" description="Helical" evidence="1">
    <location>
        <begin position="104"/>
        <end position="126"/>
    </location>
</feature>
<evidence type="ECO:0000256" key="1">
    <source>
        <dbReference type="SAM" id="Phobius"/>
    </source>
</evidence>
<dbReference type="OrthoDB" id="6422829at2"/>
<keyword evidence="1" id="KW-1133">Transmembrane helix</keyword>
<name>A0A2N8KXB3_9BURK</name>